<evidence type="ECO:0000313" key="5">
    <source>
        <dbReference type="EnsemblPlants" id="OMERI12G00260.1"/>
    </source>
</evidence>
<organism evidence="5">
    <name type="scientific">Oryza meridionalis</name>
    <dbReference type="NCBI Taxonomy" id="40149"/>
    <lineage>
        <taxon>Eukaryota</taxon>
        <taxon>Viridiplantae</taxon>
        <taxon>Streptophyta</taxon>
        <taxon>Embryophyta</taxon>
        <taxon>Tracheophyta</taxon>
        <taxon>Spermatophyta</taxon>
        <taxon>Magnoliopsida</taxon>
        <taxon>Liliopsida</taxon>
        <taxon>Poales</taxon>
        <taxon>Poaceae</taxon>
        <taxon>BOP clade</taxon>
        <taxon>Oryzoideae</taxon>
        <taxon>Oryzeae</taxon>
        <taxon>Oryzinae</taxon>
        <taxon>Oryza</taxon>
    </lineage>
</organism>
<feature type="repeat" description="PPR" evidence="3">
    <location>
        <begin position="214"/>
        <end position="248"/>
    </location>
</feature>
<keyword evidence="1" id="KW-0677">Repeat</keyword>
<dbReference type="HOGENOM" id="CLU_002706_42_0_1"/>
<proteinExistence type="predicted"/>
<dbReference type="Gramene" id="OMERI12G00260.1">
    <property type="protein sequence ID" value="OMERI12G00260.1"/>
    <property type="gene ID" value="OMERI12G00260"/>
</dbReference>
<dbReference type="PANTHER" id="PTHR47926:SF344">
    <property type="entry name" value="OS07G0636900 PROTEIN"/>
    <property type="match status" value="1"/>
</dbReference>
<evidence type="ECO:0000313" key="6">
    <source>
        <dbReference type="Proteomes" id="UP000008021"/>
    </source>
</evidence>
<reference evidence="5" key="2">
    <citation type="submission" date="2018-05" db="EMBL/GenBank/DDBJ databases">
        <title>OmerRS3 (Oryza meridionalis Reference Sequence Version 3).</title>
        <authorList>
            <person name="Zhang J."/>
            <person name="Kudrna D."/>
            <person name="Lee S."/>
            <person name="Talag J."/>
            <person name="Welchert J."/>
            <person name="Wing R.A."/>
        </authorList>
    </citation>
    <scope>NUCLEOTIDE SEQUENCE [LARGE SCALE GENOMIC DNA]</scope>
    <source>
        <strain evidence="5">cv. OR44</strain>
    </source>
</reference>
<dbReference type="InterPro" id="IPR011990">
    <property type="entry name" value="TPR-like_helical_dom_sf"/>
</dbReference>
<evidence type="ECO:0000256" key="4">
    <source>
        <dbReference type="SAM" id="MobiDB-lite"/>
    </source>
</evidence>
<dbReference type="GO" id="GO:0009451">
    <property type="term" value="P:RNA modification"/>
    <property type="evidence" value="ECO:0007669"/>
    <property type="project" value="InterPro"/>
</dbReference>
<accession>A0A0E0F902</accession>
<dbReference type="InterPro" id="IPR046848">
    <property type="entry name" value="E_motif"/>
</dbReference>
<dbReference type="Pfam" id="PF01535">
    <property type="entry name" value="PPR"/>
    <property type="match status" value="6"/>
</dbReference>
<keyword evidence="6" id="KW-1185">Reference proteome</keyword>
<dbReference type="FunFam" id="1.25.40.10:FF:000806">
    <property type="entry name" value="Os11g0114800 protein"/>
    <property type="match status" value="1"/>
</dbReference>
<protein>
    <recommendedName>
        <fullName evidence="7">Pentatricopeptide repeat-containing protein</fullName>
    </recommendedName>
</protein>
<dbReference type="STRING" id="40149.A0A0E0F902"/>
<evidence type="ECO:0000256" key="1">
    <source>
        <dbReference type="ARBA" id="ARBA00022737"/>
    </source>
</evidence>
<name>A0A0E0F902_9ORYZ</name>
<evidence type="ECO:0000256" key="3">
    <source>
        <dbReference type="PROSITE-ProRule" id="PRU00708"/>
    </source>
</evidence>
<keyword evidence="2" id="KW-0809">Transit peptide</keyword>
<feature type="region of interest" description="Disordered" evidence="4">
    <location>
        <begin position="62"/>
        <end position="105"/>
    </location>
</feature>
<feature type="compositionally biased region" description="Pro residues" evidence="4">
    <location>
        <begin position="78"/>
        <end position="87"/>
    </location>
</feature>
<dbReference type="GO" id="GO:0003723">
    <property type="term" value="F:RNA binding"/>
    <property type="evidence" value="ECO:0007669"/>
    <property type="project" value="InterPro"/>
</dbReference>
<dbReference type="EnsemblPlants" id="OMERI12G00260.1">
    <property type="protein sequence ID" value="OMERI12G00260.1"/>
    <property type="gene ID" value="OMERI12G00260"/>
</dbReference>
<dbReference type="FunFam" id="1.25.40.10:FF:000090">
    <property type="entry name" value="Pentatricopeptide repeat-containing protein, chloroplastic"/>
    <property type="match status" value="1"/>
</dbReference>
<feature type="repeat" description="PPR" evidence="3">
    <location>
        <begin position="307"/>
        <end position="341"/>
    </location>
</feature>
<dbReference type="NCBIfam" id="TIGR00756">
    <property type="entry name" value="PPR"/>
    <property type="match status" value="3"/>
</dbReference>
<dbReference type="Proteomes" id="UP000008021">
    <property type="component" value="Chromosome 12"/>
</dbReference>
<dbReference type="Pfam" id="PF13041">
    <property type="entry name" value="PPR_2"/>
    <property type="match status" value="1"/>
</dbReference>
<evidence type="ECO:0008006" key="7">
    <source>
        <dbReference type="Google" id="ProtNLM"/>
    </source>
</evidence>
<dbReference type="Gene3D" id="1.25.40.10">
    <property type="entry name" value="Tetratricopeptide repeat domain"/>
    <property type="match status" value="4"/>
</dbReference>
<sequence length="688" mass="76757">MDYYWILLGSSSSAAAGRRRGDDAVSSFACGFKPRFPPFPPATIRWPRGLFFSWPTNKTTAPPREPTNAFHNNHDRLLPPPAAPLPSPATSSTRRSPSSACSTTMNFSPLSSLASRLRRRRSPFYSAPPAVLSPSLVCPVIVAFSSSPAPSSALILFNHASSCSLPTPLPTFPALLKSCARAFNHSSRASAASVFVSKGMELHCRVLKLGCGKDRYVRNALVSMYGKFGLLGDAREAFDEMPAKNAVSWNALVGAHRAAADWMGAERVSQAMPERNLSWWNAEIKQNVRIGCMDEAAKIFSKMPERDAVSWNSLISGYTKLGKYTQALEIFQEMQENGIEPTELTLSLGLVQRFGKLDLGTNIHRNLQSKGIVADGLVGNALIDMYAKCGMLDLANKVFDRMSMRDITCWNAMIVGFSVHGCSHEALELFDSMKIEPNHVTFLGVLTACSHGGLVNEGRKYFNSMIEDYRIVPDVKHYGCMIDMLCRYGKIEEAYLMIKENPSTANSVLWKMLLAACRVHGHINLAYKFFHELRELILTDNGGLVTISNVYAEAKRWDDVEHLRMKVRCNSALKHAAHSQIDVIKRITHIIAPSLISLSTKGFGQKQRWNEVEYLRIKMIRYNASKHAANRQFFHELRELILTDNGGLLTISNVYAEAKRWDDVEHLRMKVRCNSALKYAAHSQIDVM</sequence>
<feature type="compositionally biased region" description="Low complexity" evidence="4">
    <location>
        <begin position="88"/>
        <end position="105"/>
    </location>
</feature>
<dbReference type="PROSITE" id="PS51375">
    <property type="entry name" value="PPR"/>
    <property type="match status" value="3"/>
</dbReference>
<dbReference type="InterPro" id="IPR046960">
    <property type="entry name" value="PPR_At4g14850-like_plant"/>
</dbReference>
<evidence type="ECO:0000256" key="2">
    <source>
        <dbReference type="ARBA" id="ARBA00022946"/>
    </source>
</evidence>
<dbReference type="InterPro" id="IPR002885">
    <property type="entry name" value="PPR_rpt"/>
</dbReference>
<dbReference type="Pfam" id="PF20431">
    <property type="entry name" value="E_motif"/>
    <property type="match status" value="2"/>
</dbReference>
<feature type="repeat" description="PPR" evidence="3">
    <location>
        <begin position="375"/>
        <end position="409"/>
    </location>
</feature>
<reference evidence="5" key="1">
    <citation type="submission" date="2015-04" db="UniProtKB">
        <authorList>
            <consortium name="EnsemblPlants"/>
        </authorList>
    </citation>
    <scope>IDENTIFICATION</scope>
</reference>
<dbReference type="AlphaFoldDB" id="A0A0E0F902"/>
<dbReference type="PANTHER" id="PTHR47926">
    <property type="entry name" value="PENTATRICOPEPTIDE REPEAT-CONTAINING PROTEIN"/>
    <property type="match status" value="1"/>
</dbReference>